<evidence type="ECO:0000313" key="3">
    <source>
        <dbReference type="Proteomes" id="UP000254465"/>
    </source>
</evidence>
<dbReference type="AlphaFoldDB" id="A0A377ICM3"/>
<evidence type="ECO:0000313" key="1">
    <source>
        <dbReference type="EMBL" id="STO71373.1"/>
    </source>
</evidence>
<dbReference type="EMBL" id="UGHK01000002">
    <property type="protein sequence ID" value="STO71373.1"/>
    <property type="molecule type" value="Genomic_DNA"/>
</dbReference>
<accession>A0A377ICM3</accession>
<evidence type="ECO:0000313" key="2">
    <source>
        <dbReference type="EMBL" id="STO72512.1"/>
    </source>
</evidence>
<gene>
    <name evidence="1" type="ORF">NCTC11296_01273</name>
    <name evidence="2" type="ORF">NCTC11296_02440</name>
</gene>
<sequence>MSVSMKFYWGKKFSRGWKMSNNAKRNKAINGGHTAAQQFYLLWGY</sequence>
<reference evidence="2 3" key="1">
    <citation type="submission" date="2018-06" db="EMBL/GenBank/DDBJ databases">
        <authorList>
            <consortium name="Pathogen Informatics"/>
            <person name="Doyle S."/>
        </authorList>
    </citation>
    <scope>NUCLEOTIDE SEQUENCE [LARGE SCALE GENOMIC DNA]</scope>
    <source>
        <strain evidence="2 3">NCTC11296</strain>
    </source>
</reference>
<dbReference type="EMBL" id="UGHK01000002">
    <property type="protein sequence ID" value="STO72512.1"/>
    <property type="molecule type" value="Genomic_DNA"/>
</dbReference>
<dbReference type="Proteomes" id="UP000254465">
    <property type="component" value="Unassembled WGS sequence"/>
</dbReference>
<protein>
    <submittedName>
        <fullName evidence="2">Uncharacterized protein</fullName>
    </submittedName>
</protein>
<organism evidence="2 3">
    <name type="scientific">Avibacterium paragallinarum</name>
    <name type="common">Haemophilus gallinarum</name>
    <dbReference type="NCBI Taxonomy" id="728"/>
    <lineage>
        <taxon>Bacteria</taxon>
        <taxon>Pseudomonadati</taxon>
        <taxon>Pseudomonadota</taxon>
        <taxon>Gammaproteobacteria</taxon>
        <taxon>Pasteurellales</taxon>
        <taxon>Pasteurellaceae</taxon>
        <taxon>Avibacterium</taxon>
    </lineage>
</organism>
<name>A0A377ICM3_AVIPA</name>
<proteinExistence type="predicted"/>